<dbReference type="EMBL" id="JAAAMI010000004">
    <property type="protein sequence ID" value="NDV43793.1"/>
    <property type="molecule type" value="Genomic_DNA"/>
</dbReference>
<dbReference type="NCBIfam" id="TIGR04131">
    <property type="entry name" value="Bac_Flav_CTERM"/>
    <property type="match status" value="1"/>
</dbReference>
<dbReference type="RefSeq" id="WP_163635233.1">
    <property type="nucleotide sequence ID" value="NZ_JAAAMI010000004.1"/>
</dbReference>
<dbReference type="Proteomes" id="UP000468707">
    <property type="component" value="Unassembled WGS sequence"/>
</dbReference>
<gene>
    <name evidence="1" type="ORF">GTK07_10695</name>
</gene>
<sequence length="540" mass="60219">MRSAGYFIGFFFFALNGQHLFSQSILIDPPNSIYSKLDLPNLVNGLLSSDCRTVIHESTLLSGDNKSYGYFEKGSTSFPFEKGILLTTGTAINQVGPNLNLEQTSSPSSGTGQYAVINEILDNRMGNSVSTQNHISTKFWVVPQTDKFSIRYIFASESYGNVNNIECFNGMNELQDGFAILIKGPGILPDTFDHDNDTSTPEIEFSHGSKNIALLPDGITEVGLHSIHDNLTCSNLGFSDYYKEIPLGYGSIASNGMTIPLIAEANVIPGEEYLVEIVLANRGDNTLDSSLYIDIDKSYNEPKLLNQYFICSDETGRYISPFPIIDTEIAELDYRFNWYYNDTILNSENSSFIVANQSGDYTVEVINPSGCSKFYSTKVESSSAPFEFTYNLEGNIFSNDQNLTIHVQGFGDYLFQLDDGIPQQSNSFGNISPGFYELKVTDINGCGNRTSDIVVVDYPKFFTPNNDGLNDLWNINFDALGINGRIKIYDRYGKFLKILDSKSAGWDGIYNGKILPSSDYWFELLLDNGQSFKNHFTLKR</sequence>
<organism evidence="1 2">
    <name type="scientific">Flagellimonas sediminis</name>
    <dbReference type="NCBI Taxonomy" id="2696468"/>
    <lineage>
        <taxon>Bacteria</taxon>
        <taxon>Pseudomonadati</taxon>
        <taxon>Bacteroidota</taxon>
        <taxon>Flavobacteriia</taxon>
        <taxon>Flavobacteriales</taxon>
        <taxon>Flavobacteriaceae</taxon>
        <taxon>Flagellimonas</taxon>
    </lineage>
</organism>
<proteinExistence type="predicted"/>
<name>A0A6I5KTJ8_9FLAO</name>
<dbReference type="Pfam" id="PF13585">
    <property type="entry name" value="CHU_C"/>
    <property type="match status" value="1"/>
</dbReference>
<comment type="caution">
    <text evidence="1">The sequence shown here is derived from an EMBL/GenBank/DDBJ whole genome shotgun (WGS) entry which is preliminary data.</text>
</comment>
<evidence type="ECO:0000313" key="1">
    <source>
        <dbReference type="EMBL" id="NDV43793.1"/>
    </source>
</evidence>
<accession>A0A6I5KTJ8</accession>
<evidence type="ECO:0000313" key="2">
    <source>
        <dbReference type="Proteomes" id="UP000468707"/>
    </source>
</evidence>
<protein>
    <submittedName>
        <fullName evidence="1">T9SS type B sorting domain-containing protein</fullName>
    </submittedName>
</protein>
<dbReference type="NCBIfam" id="NF038133">
    <property type="entry name" value="choice_anch_L"/>
    <property type="match status" value="1"/>
</dbReference>
<dbReference type="AlphaFoldDB" id="A0A6I5KTJ8"/>
<keyword evidence="2" id="KW-1185">Reference proteome</keyword>
<reference evidence="1 2" key="1">
    <citation type="submission" date="2020-01" db="EMBL/GenBank/DDBJ databases">
        <title>Muricauda sediminis sp.nov. 40Bstr401.</title>
        <authorList>
            <person name="Xue Z."/>
            <person name="Zhu S."/>
            <person name="Ren N."/>
            <person name="Chen T."/>
            <person name="Chen X."/>
            <person name="Chen J."/>
            <person name="Yang J."/>
        </authorList>
    </citation>
    <scope>NUCLEOTIDE SEQUENCE [LARGE SCALE GENOMIC DNA]</scope>
    <source>
        <strain evidence="1 2">40Bstr401</strain>
    </source>
</reference>
<dbReference type="InterPro" id="IPR026341">
    <property type="entry name" value="T9SS_type_B"/>
</dbReference>
<dbReference type="InterPro" id="IPR049804">
    <property type="entry name" value="Choice_anch_L"/>
</dbReference>